<evidence type="ECO:0000256" key="5">
    <source>
        <dbReference type="ARBA" id="ARBA00023065"/>
    </source>
</evidence>
<evidence type="ECO:0000256" key="7">
    <source>
        <dbReference type="ARBA" id="ARBA00023286"/>
    </source>
</evidence>
<reference evidence="10 11" key="1">
    <citation type="submission" date="2020-08" db="EMBL/GenBank/DDBJ databases">
        <title>Genomic Encyclopedia of Type Strains, Phase IV (KMG-IV): sequencing the most valuable type-strain genomes for metagenomic binning, comparative biology and taxonomic classification.</title>
        <authorList>
            <person name="Goeker M."/>
        </authorList>
    </citation>
    <scope>NUCLEOTIDE SEQUENCE [LARGE SCALE GENOMIC DNA]</scope>
    <source>
        <strain evidence="10 11">DSM 25966</strain>
    </source>
</reference>
<dbReference type="Pfam" id="PF00027">
    <property type="entry name" value="cNMP_binding"/>
    <property type="match status" value="1"/>
</dbReference>
<keyword evidence="7" id="KW-1071">Ligand-gated ion channel</keyword>
<evidence type="ECO:0000256" key="8">
    <source>
        <dbReference type="ARBA" id="ARBA00023303"/>
    </source>
</evidence>
<dbReference type="GO" id="GO:0016020">
    <property type="term" value="C:membrane"/>
    <property type="evidence" value="ECO:0007669"/>
    <property type="project" value="UniProtKB-SubCell"/>
</dbReference>
<evidence type="ECO:0000256" key="4">
    <source>
        <dbReference type="ARBA" id="ARBA00022989"/>
    </source>
</evidence>
<dbReference type="PANTHER" id="PTHR45638:SF11">
    <property type="entry name" value="CYCLIC NUCLEOTIDE-GATED CATION CHANNEL SUBUNIT A"/>
    <property type="match status" value="1"/>
</dbReference>
<feature type="domain" description="Cyclic nucleotide-binding" evidence="9">
    <location>
        <begin position="13"/>
        <end position="133"/>
    </location>
</feature>
<evidence type="ECO:0000259" key="9">
    <source>
        <dbReference type="PROSITE" id="PS50042"/>
    </source>
</evidence>
<dbReference type="Gene3D" id="2.60.120.10">
    <property type="entry name" value="Jelly Rolls"/>
    <property type="match status" value="1"/>
</dbReference>
<dbReference type="CDD" id="cd00038">
    <property type="entry name" value="CAP_ED"/>
    <property type="match status" value="1"/>
</dbReference>
<keyword evidence="3" id="KW-0812">Transmembrane</keyword>
<dbReference type="InterPro" id="IPR018490">
    <property type="entry name" value="cNMP-bd_dom_sf"/>
</dbReference>
<dbReference type="InterPro" id="IPR050866">
    <property type="entry name" value="CNG_cation_channel"/>
</dbReference>
<dbReference type="SUPFAM" id="SSF51206">
    <property type="entry name" value="cAMP-binding domain-like"/>
    <property type="match status" value="1"/>
</dbReference>
<dbReference type="PROSITE" id="PS50042">
    <property type="entry name" value="CNMP_BINDING_3"/>
    <property type="match status" value="1"/>
</dbReference>
<evidence type="ECO:0000256" key="3">
    <source>
        <dbReference type="ARBA" id="ARBA00022692"/>
    </source>
</evidence>
<keyword evidence="6" id="KW-0472">Membrane</keyword>
<dbReference type="InterPro" id="IPR018488">
    <property type="entry name" value="cNMP-bd_CS"/>
</dbReference>
<dbReference type="GO" id="GO:0005221">
    <property type="term" value="F:intracellularly cyclic nucleotide-activated monoatomic cation channel activity"/>
    <property type="evidence" value="ECO:0007669"/>
    <property type="project" value="InterPro"/>
</dbReference>
<keyword evidence="5" id="KW-0406">Ion transport</keyword>
<dbReference type="EMBL" id="JACIDS010000002">
    <property type="protein sequence ID" value="MBB3930650.1"/>
    <property type="molecule type" value="Genomic_DNA"/>
</dbReference>
<keyword evidence="2" id="KW-0813">Transport</keyword>
<evidence type="ECO:0000313" key="11">
    <source>
        <dbReference type="Proteomes" id="UP000553963"/>
    </source>
</evidence>
<sequence length="169" mass="18401">MDVRATLGKISLFADVLPPEELDHLAARCHVVDYEPGTVLMSEGDFGTFMVAILWGRLEVSVAGTRHATREVAVLGPGDIVGEMSLLTGARRSATVTAVEPSRAVEITKVALESVFVRSPELLDRMDEMLVERRAQLIAIADDEHAHRLLGIRTDEIAGAVRRLFGRSA</sequence>
<keyword evidence="4" id="KW-1133">Transmembrane helix</keyword>
<organism evidence="10 11">
    <name type="scientific">Kaistia hirudinis</name>
    <dbReference type="NCBI Taxonomy" id="1293440"/>
    <lineage>
        <taxon>Bacteria</taxon>
        <taxon>Pseudomonadati</taxon>
        <taxon>Pseudomonadota</taxon>
        <taxon>Alphaproteobacteria</taxon>
        <taxon>Hyphomicrobiales</taxon>
        <taxon>Kaistiaceae</taxon>
        <taxon>Kaistia</taxon>
    </lineage>
</organism>
<keyword evidence="11" id="KW-1185">Reference proteome</keyword>
<proteinExistence type="predicted"/>
<comment type="caution">
    <text evidence="10">The sequence shown here is derived from an EMBL/GenBank/DDBJ whole genome shotgun (WGS) entry which is preliminary data.</text>
</comment>
<dbReference type="SMART" id="SM00100">
    <property type="entry name" value="cNMP"/>
    <property type="match status" value="1"/>
</dbReference>
<dbReference type="RefSeq" id="WP_183398287.1">
    <property type="nucleotide sequence ID" value="NZ_JACIDS010000002.1"/>
</dbReference>
<name>A0A840AK76_9HYPH</name>
<gene>
    <name evidence="10" type="ORF">GGR25_001689</name>
</gene>
<comment type="subcellular location">
    <subcellularLocation>
        <location evidence="1">Membrane</location>
        <topology evidence="1">Multi-pass membrane protein</topology>
    </subcellularLocation>
</comment>
<protein>
    <submittedName>
        <fullName evidence="10">CRP-like cAMP-binding protein</fullName>
    </submittedName>
</protein>
<evidence type="ECO:0000256" key="6">
    <source>
        <dbReference type="ARBA" id="ARBA00023136"/>
    </source>
</evidence>
<dbReference type="InterPro" id="IPR014710">
    <property type="entry name" value="RmlC-like_jellyroll"/>
</dbReference>
<dbReference type="PANTHER" id="PTHR45638">
    <property type="entry name" value="CYCLIC NUCLEOTIDE-GATED CATION CHANNEL SUBUNIT A"/>
    <property type="match status" value="1"/>
</dbReference>
<dbReference type="InterPro" id="IPR000595">
    <property type="entry name" value="cNMP-bd_dom"/>
</dbReference>
<evidence type="ECO:0000256" key="2">
    <source>
        <dbReference type="ARBA" id="ARBA00022448"/>
    </source>
</evidence>
<keyword evidence="8" id="KW-0407">Ion channel</keyword>
<accession>A0A840AK76</accession>
<evidence type="ECO:0000313" key="10">
    <source>
        <dbReference type="EMBL" id="MBB3930650.1"/>
    </source>
</evidence>
<dbReference type="PROSITE" id="PS00889">
    <property type="entry name" value="CNMP_BINDING_2"/>
    <property type="match status" value="1"/>
</dbReference>
<evidence type="ECO:0000256" key="1">
    <source>
        <dbReference type="ARBA" id="ARBA00004141"/>
    </source>
</evidence>
<dbReference type="AlphaFoldDB" id="A0A840AK76"/>
<dbReference type="Proteomes" id="UP000553963">
    <property type="component" value="Unassembled WGS sequence"/>
</dbReference>
<dbReference type="GO" id="GO:0044877">
    <property type="term" value="F:protein-containing complex binding"/>
    <property type="evidence" value="ECO:0007669"/>
    <property type="project" value="TreeGrafter"/>
</dbReference>